<protein>
    <submittedName>
        <fullName evidence="8">Cytochrome C</fullName>
    </submittedName>
</protein>
<evidence type="ECO:0000256" key="4">
    <source>
        <dbReference type="PROSITE-ProRule" id="PRU00433"/>
    </source>
</evidence>
<keyword evidence="5" id="KW-0732">Signal</keyword>
<reference evidence="7 9" key="1">
    <citation type="submission" date="2018-11" db="EMBL/GenBank/DDBJ databases">
        <title>Shewanella sp. M2.</title>
        <authorList>
            <person name="Hwang Y.J."/>
            <person name="Hwang C.Y."/>
        </authorList>
    </citation>
    <scope>NUCLEOTIDE SEQUENCE [LARGE SCALE GENOMIC DNA]</scope>
    <source>
        <strain evidence="7 9">M2</strain>
    </source>
</reference>
<dbReference type="EMBL" id="RKKB01000002">
    <property type="protein sequence ID" value="RPA33441.1"/>
    <property type="molecule type" value="Genomic_DNA"/>
</dbReference>
<dbReference type="InterPro" id="IPR009056">
    <property type="entry name" value="Cyt_c-like_dom"/>
</dbReference>
<evidence type="ECO:0000259" key="6">
    <source>
        <dbReference type="PROSITE" id="PS51007"/>
    </source>
</evidence>
<keyword evidence="3 4" id="KW-0408">Iron</keyword>
<keyword evidence="1 4" id="KW-0349">Heme</keyword>
<gene>
    <name evidence="8" type="ORF">EGC77_08925</name>
    <name evidence="7" type="ORF">EGC80_07440</name>
</gene>
<reference evidence="10" key="2">
    <citation type="submission" date="2018-11" db="EMBL/GenBank/DDBJ databases">
        <title>Shewanella sp. R106.</title>
        <authorList>
            <person name="Hwang Y.J."/>
            <person name="Hwang C.Y."/>
        </authorList>
    </citation>
    <scope>NUCLEOTIDE SEQUENCE [LARGE SCALE GENOMIC DNA]</scope>
    <source>
        <strain evidence="10">R106</strain>
    </source>
</reference>
<evidence type="ECO:0000256" key="5">
    <source>
        <dbReference type="SAM" id="SignalP"/>
    </source>
</evidence>
<evidence type="ECO:0000313" key="10">
    <source>
        <dbReference type="Proteomes" id="UP000278855"/>
    </source>
</evidence>
<evidence type="ECO:0000313" key="9">
    <source>
        <dbReference type="Proteomes" id="UP000273778"/>
    </source>
</evidence>
<evidence type="ECO:0000313" key="8">
    <source>
        <dbReference type="EMBL" id="RPA33441.1"/>
    </source>
</evidence>
<evidence type="ECO:0000313" key="7">
    <source>
        <dbReference type="EMBL" id="AZG34768.1"/>
    </source>
</evidence>
<dbReference type="GO" id="GO:0009055">
    <property type="term" value="F:electron transfer activity"/>
    <property type="evidence" value="ECO:0007669"/>
    <property type="project" value="InterPro"/>
</dbReference>
<dbReference type="PANTHER" id="PTHR35008:SF9">
    <property type="entry name" value="CYTOCHROME C DOMAIN-CONTAINING PROTEIN"/>
    <property type="match status" value="1"/>
</dbReference>
<dbReference type="Pfam" id="PF13442">
    <property type="entry name" value="Cytochrome_CBB3"/>
    <property type="match status" value="1"/>
</dbReference>
<sequence>MKLLLLMTVGVLFSVPLQANELSTDPAPKLTVKATEATTTLPDRQTALPSVDKKSADIYLQPAPLTDIPAGDFGDKVRLGYQLFVNTQQLRDKYVGNQLNCVNCHMNAGQQANSSPLWAAYFAYPAYRKKNDKVNSFQERIQGCFTYSMNGKAPASGSPELVAISAYSYWLGMSGLMQQYNLSGPVPELSDAELVKGAKRDDFPMPASITKHLDITALSQLPGRGFPKAPQPELAYSPERGVAVYQAHCQACHGGDGQGQIIAGVAALPPLWGPQSFNWGAGMHRVNTAADFIYENMPLGKSVQLTVQQAWDVAAYVNSFDRPQDPRFDGDVSKTQATYHKHQGFYGQSVAGKPVLGTESYPVFPLKKSLTP</sequence>
<evidence type="ECO:0000256" key="2">
    <source>
        <dbReference type="ARBA" id="ARBA00022723"/>
    </source>
</evidence>
<evidence type="ECO:0000256" key="1">
    <source>
        <dbReference type="ARBA" id="ARBA00022617"/>
    </source>
</evidence>
<dbReference type="Proteomes" id="UP000273778">
    <property type="component" value="Chromosome"/>
</dbReference>
<name>A0A3N4EHR7_9GAMM</name>
<dbReference type="KEGG" id="spsr:EGC80_07440"/>
<dbReference type="SUPFAM" id="SSF46626">
    <property type="entry name" value="Cytochrome c"/>
    <property type="match status" value="2"/>
</dbReference>
<dbReference type="AlphaFoldDB" id="A0A3N4EHR7"/>
<evidence type="ECO:0000256" key="3">
    <source>
        <dbReference type="ARBA" id="ARBA00023004"/>
    </source>
</evidence>
<accession>A0A3N4EHR7</accession>
<dbReference type="GO" id="GO:0046872">
    <property type="term" value="F:metal ion binding"/>
    <property type="evidence" value="ECO:0007669"/>
    <property type="project" value="UniProtKB-KW"/>
</dbReference>
<proteinExistence type="predicted"/>
<dbReference type="GO" id="GO:0020037">
    <property type="term" value="F:heme binding"/>
    <property type="evidence" value="ECO:0007669"/>
    <property type="project" value="InterPro"/>
</dbReference>
<feature type="domain" description="Cytochrome c" evidence="6">
    <location>
        <begin position="236"/>
        <end position="321"/>
    </location>
</feature>
<dbReference type="InterPro" id="IPR051459">
    <property type="entry name" value="Cytochrome_c-type_DH"/>
</dbReference>
<dbReference type="Gene3D" id="1.10.760.10">
    <property type="entry name" value="Cytochrome c-like domain"/>
    <property type="match status" value="2"/>
</dbReference>
<dbReference type="PROSITE" id="PS51007">
    <property type="entry name" value="CYTC"/>
    <property type="match status" value="1"/>
</dbReference>
<feature type="signal peptide" evidence="5">
    <location>
        <begin position="1"/>
        <end position="19"/>
    </location>
</feature>
<reference evidence="8" key="3">
    <citation type="submission" date="2018-11" db="EMBL/GenBank/DDBJ databases">
        <authorList>
            <person name="Hwang Y.J."/>
            <person name="Hwang C.Y."/>
        </authorList>
    </citation>
    <scope>NUCLEOTIDE SEQUENCE</scope>
    <source>
        <strain evidence="8">R106</strain>
    </source>
</reference>
<feature type="chain" id="PRO_5018090512" evidence="5">
    <location>
        <begin position="20"/>
        <end position="372"/>
    </location>
</feature>
<dbReference type="Proteomes" id="UP000278855">
    <property type="component" value="Unassembled WGS sequence"/>
</dbReference>
<dbReference type="EMBL" id="CP034073">
    <property type="protein sequence ID" value="AZG34768.1"/>
    <property type="molecule type" value="Genomic_DNA"/>
</dbReference>
<keyword evidence="9" id="KW-1185">Reference proteome</keyword>
<dbReference type="OrthoDB" id="9779283at2"/>
<dbReference type="PANTHER" id="PTHR35008">
    <property type="entry name" value="BLL4482 PROTEIN-RELATED"/>
    <property type="match status" value="1"/>
</dbReference>
<organism evidence="8 10">
    <name type="scientific">Shewanella psychromarinicola</name>
    <dbReference type="NCBI Taxonomy" id="2487742"/>
    <lineage>
        <taxon>Bacteria</taxon>
        <taxon>Pseudomonadati</taxon>
        <taxon>Pseudomonadota</taxon>
        <taxon>Gammaproteobacteria</taxon>
        <taxon>Alteromonadales</taxon>
        <taxon>Shewanellaceae</taxon>
        <taxon>Shewanella</taxon>
    </lineage>
</organism>
<dbReference type="RefSeq" id="WP_124012556.1">
    <property type="nucleotide sequence ID" value="NZ_CP034073.1"/>
</dbReference>
<keyword evidence="2 4" id="KW-0479">Metal-binding</keyword>
<dbReference type="InterPro" id="IPR036909">
    <property type="entry name" value="Cyt_c-like_dom_sf"/>
</dbReference>